<dbReference type="EMBL" id="CP046617">
    <property type="protein sequence ID" value="WCM40105.1"/>
    <property type="molecule type" value="Genomic_DNA"/>
</dbReference>
<evidence type="ECO:0000313" key="3">
    <source>
        <dbReference type="EMBL" id="WCM40105.1"/>
    </source>
</evidence>
<reference evidence="3 4" key="1">
    <citation type="submission" date="2019-12" db="EMBL/GenBank/DDBJ databases">
        <authorList>
            <person name="An T."/>
        </authorList>
    </citation>
    <scope>NUCLEOTIDE SEQUENCE [LARGE SCALE GENOMIC DNA]</scope>
    <source>
        <strain evidence="3 4">JCM 19900</strain>
    </source>
</reference>
<dbReference type="InterPro" id="IPR052025">
    <property type="entry name" value="Xyloglucanase_GH74"/>
</dbReference>
<sequence>MGAPGDLGPGLLSLHGLLCMTGQCARIARHRKEELTMKDPCLLYVGTEDGMYVFHARGEELDLVGRGIEGNAVRGITVHPQDSKTAYAACGLRGWGLYRTVDAGQTWELLGFEDRWVWDVVVSPNDPRTLFVGTEPPMLYISRDAGRTFQACEGIEHLPSRKRWTFFHAPFYAGHIHGIALHPKRPERIFAGVEHGALIYSHDEGRTWHEALVGHDLHRIAVDPQDPERVFAGTGEGLFLSRDAGRTWEGEPTLRNKYVHGISFDPRDAQRVYVYVAEAGSPLYRSEDGGCSFVPMGGGLPENGPADCLSIHPVNPDVLFYGGEVGEQRGRLFVSTDAGRSWQPLGEELPKIWRLRSGPI</sequence>
<name>A0ABY7RUW0_9DEIN</name>
<dbReference type="CDD" id="cd15482">
    <property type="entry name" value="Sialidase_non-viral"/>
    <property type="match status" value="1"/>
</dbReference>
<dbReference type="SUPFAM" id="SSF110296">
    <property type="entry name" value="Oligoxyloglucan reducing end-specific cellobiohydrolase"/>
    <property type="match status" value="1"/>
</dbReference>
<organism evidence="3 4">
    <name type="scientific">Thermus antranikianii</name>
    <dbReference type="NCBI Taxonomy" id="88190"/>
    <lineage>
        <taxon>Bacteria</taxon>
        <taxon>Thermotogati</taxon>
        <taxon>Deinococcota</taxon>
        <taxon>Deinococci</taxon>
        <taxon>Thermales</taxon>
        <taxon>Thermaceae</taxon>
        <taxon>Thermus</taxon>
    </lineage>
</organism>
<evidence type="ECO:0000256" key="1">
    <source>
        <dbReference type="ARBA" id="ARBA00022737"/>
    </source>
</evidence>
<gene>
    <name evidence="3" type="ORF">GO600_08385</name>
</gene>
<keyword evidence="4" id="KW-1185">Reference proteome</keyword>
<dbReference type="Proteomes" id="UP001317488">
    <property type="component" value="Chromosome"/>
</dbReference>
<feature type="domain" description="Sortilin N-terminal" evidence="2">
    <location>
        <begin position="238"/>
        <end position="352"/>
    </location>
</feature>
<protein>
    <recommendedName>
        <fullName evidence="2">Sortilin N-terminal domain-containing protein</fullName>
    </recommendedName>
</protein>
<dbReference type="PANTHER" id="PTHR43739:SF5">
    <property type="entry name" value="EXO-ALPHA-SIALIDASE"/>
    <property type="match status" value="1"/>
</dbReference>
<proteinExistence type="predicted"/>
<evidence type="ECO:0000313" key="4">
    <source>
        <dbReference type="Proteomes" id="UP001317488"/>
    </source>
</evidence>
<dbReference type="Pfam" id="PF02012">
    <property type="entry name" value="BNR"/>
    <property type="match status" value="1"/>
</dbReference>
<evidence type="ECO:0000259" key="2">
    <source>
        <dbReference type="Pfam" id="PF15902"/>
    </source>
</evidence>
<dbReference type="PANTHER" id="PTHR43739">
    <property type="entry name" value="XYLOGLUCANASE (EUROFUNG)"/>
    <property type="match status" value="1"/>
</dbReference>
<dbReference type="Gene3D" id="2.130.10.10">
    <property type="entry name" value="YVTN repeat-like/Quinoprotein amine dehydrogenase"/>
    <property type="match status" value="1"/>
</dbReference>
<keyword evidence="1" id="KW-0677">Repeat</keyword>
<dbReference type="Pfam" id="PF15902">
    <property type="entry name" value="Sortilin-Vps10"/>
    <property type="match status" value="1"/>
</dbReference>
<dbReference type="InterPro" id="IPR015943">
    <property type="entry name" value="WD40/YVTN_repeat-like_dom_sf"/>
</dbReference>
<accession>A0ABY7RUW0</accession>
<dbReference type="InterPro" id="IPR031778">
    <property type="entry name" value="Sortilin_N"/>
</dbReference>
<dbReference type="InterPro" id="IPR002860">
    <property type="entry name" value="BNR_rpt"/>
</dbReference>